<dbReference type="OrthoDB" id="74764at2759"/>
<dbReference type="PANTHER" id="PTHR43662:SF3">
    <property type="entry name" value="DOMAIN PROTEIN, PUTATIVE (AFU_ORTHOLOGUE AFUA_6G11970)-RELATED"/>
    <property type="match status" value="1"/>
</dbReference>
<evidence type="ECO:0000256" key="1">
    <source>
        <dbReference type="SAM" id="SignalP"/>
    </source>
</evidence>
<organism evidence="3 4">
    <name type="scientific">Phaeosphaeria nodorum (strain SN15 / ATCC MYA-4574 / FGSC 10173)</name>
    <name type="common">Glume blotch fungus</name>
    <name type="synonym">Parastagonospora nodorum</name>
    <dbReference type="NCBI Taxonomy" id="321614"/>
    <lineage>
        <taxon>Eukaryota</taxon>
        <taxon>Fungi</taxon>
        <taxon>Dikarya</taxon>
        <taxon>Ascomycota</taxon>
        <taxon>Pezizomycotina</taxon>
        <taxon>Dothideomycetes</taxon>
        <taxon>Pleosporomycetidae</taxon>
        <taxon>Pleosporales</taxon>
        <taxon>Pleosporineae</taxon>
        <taxon>Phaeosphaeriaceae</taxon>
        <taxon>Parastagonospora</taxon>
    </lineage>
</organism>
<dbReference type="InterPro" id="IPR018535">
    <property type="entry name" value="DUF1996"/>
</dbReference>
<dbReference type="Pfam" id="PF09362">
    <property type="entry name" value="DUF1996"/>
    <property type="match status" value="1"/>
</dbReference>
<dbReference type="PROSITE" id="PS51212">
    <property type="entry name" value="WSC"/>
    <property type="match status" value="1"/>
</dbReference>
<name>A0A7U2FGB8_PHANO</name>
<dbReference type="VEuPathDB" id="FungiDB:JI435_106900"/>
<sequence length="537" mass="56944">MGFTSKLSLALSLAGYSEAFFRMSCPGRVVRERIDPIVNPGAIAGHVHTVSGGAGFSMDMTYADARAAKCSSCTIKEDMSNYWTPQLYVHKKDGTYSPVPVVGDPRDVNGGMAVYYLQRPSPATENLTAFPEGFRMLAGDSGKRDVGANDLATKGISFNCLGANKPETNKIPDYPCPGGLRAQVFFPSCWNGKDLDTPDHKSHMSYPNSQHYDNGPCPAGFPIHTISIFYEILYDTALFADQWNGTQHPFVFANGDATGYGFHGDFFNGWDVPVLQKAIDTCTDASGSVEKCAVLTQFTGAETQACSIPTTVKETIDGNLSKLPGCNTPSFGPARATKETCDDAATLGAGTQNFLDLTSTLKWSYAGCGGDNIGDRAFLNASTGADDMTIQTCIAFCGARNLPYAGLEYGRECFCADKLDPRYAPKDGIMGNCNYKCAGDESGICGGWAAMSIYKKCADGDSCKNWDIKYVTPQASSSAAKVVASSTVGSSTAASSRVATSTILATVTKTLAAVTKTSAAATATATAARRHARQVSF</sequence>
<dbReference type="InterPro" id="IPR002889">
    <property type="entry name" value="WSC_carb-bd"/>
</dbReference>
<keyword evidence="1" id="KW-0732">Signal</keyword>
<dbReference type="SMART" id="SM00321">
    <property type="entry name" value="WSC"/>
    <property type="match status" value="1"/>
</dbReference>
<dbReference type="EMBL" id="CP069039">
    <property type="protein sequence ID" value="QRD04754.1"/>
    <property type="molecule type" value="Genomic_DNA"/>
</dbReference>
<evidence type="ECO:0000259" key="2">
    <source>
        <dbReference type="PROSITE" id="PS51212"/>
    </source>
</evidence>
<evidence type="ECO:0000313" key="4">
    <source>
        <dbReference type="Proteomes" id="UP000663193"/>
    </source>
</evidence>
<dbReference type="Pfam" id="PF01822">
    <property type="entry name" value="WSC"/>
    <property type="match status" value="1"/>
</dbReference>
<keyword evidence="4" id="KW-1185">Reference proteome</keyword>
<dbReference type="AlphaFoldDB" id="A0A7U2FGB8"/>
<evidence type="ECO:0000313" key="3">
    <source>
        <dbReference type="EMBL" id="QRD04754.1"/>
    </source>
</evidence>
<feature type="signal peptide" evidence="1">
    <location>
        <begin position="1"/>
        <end position="19"/>
    </location>
</feature>
<feature type="chain" id="PRO_5031035342" description="WSC domain-containing protein" evidence="1">
    <location>
        <begin position="20"/>
        <end position="537"/>
    </location>
</feature>
<dbReference type="Proteomes" id="UP000663193">
    <property type="component" value="Chromosome 17"/>
</dbReference>
<reference evidence="4" key="1">
    <citation type="journal article" date="2021" name="BMC Genomics">
        <title>Chromosome-level genome assembly and manually-curated proteome of model necrotroph Parastagonospora nodorum Sn15 reveals a genome-wide trove of candidate effector homologs, and redundancy of virulence-related functions within an accessory chromosome.</title>
        <authorList>
            <person name="Bertazzoni S."/>
            <person name="Jones D.A.B."/>
            <person name="Phan H.T."/>
            <person name="Tan K.-C."/>
            <person name="Hane J.K."/>
        </authorList>
    </citation>
    <scope>NUCLEOTIDE SEQUENCE [LARGE SCALE GENOMIC DNA]</scope>
    <source>
        <strain evidence="4">SN15 / ATCC MYA-4574 / FGSC 10173)</strain>
    </source>
</reference>
<accession>A0A7U2FGB8</accession>
<feature type="domain" description="WSC" evidence="2">
    <location>
        <begin position="362"/>
        <end position="457"/>
    </location>
</feature>
<proteinExistence type="predicted"/>
<dbReference type="PANTHER" id="PTHR43662">
    <property type="match status" value="1"/>
</dbReference>
<protein>
    <recommendedName>
        <fullName evidence="2">WSC domain-containing protein</fullName>
    </recommendedName>
</protein>
<gene>
    <name evidence="3" type="ORF">JI435_106900</name>
</gene>
<dbReference type="OMA" id="VNGWDVP"/>